<comment type="caution">
    <text evidence="2">The sequence shown here is derived from an EMBL/GenBank/DDBJ whole genome shotgun (WGS) entry which is preliminary data.</text>
</comment>
<reference evidence="2 3" key="1">
    <citation type="submission" date="2015-09" db="EMBL/GenBank/DDBJ databases">
        <title>Draft genome sequence of a Caloramator mitchellensis, a moderate thermophile from the Great Artesian Basin of Australia.</title>
        <authorList>
            <person name="Patel B.K."/>
        </authorList>
    </citation>
    <scope>NUCLEOTIDE SEQUENCE [LARGE SCALE GENOMIC DNA]</scope>
    <source>
        <strain evidence="2 3">VF08</strain>
    </source>
</reference>
<accession>A0A0R3JZM0</accession>
<dbReference type="InterPro" id="IPR046865">
    <property type="entry name" value="FapA_b_solenoid"/>
</dbReference>
<dbReference type="PANTHER" id="PTHR38032:SF1">
    <property type="entry name" value="RNA-BINDING PROTEIN KHPB N-TERMINAL DOMAIN-CONTAINING PROTEIN"/>
    <property type="match status" value="1"/>
</dbReference>
<dbReference type="InterPro" id="IPR005646">
    <property type="entry name" value="FapA"/>
</dbReference>
<dbReference type="OrthoDB" id="1279at2"/>
<dbReference type="Proteomes" id="UP000052015">
    <property type="component" value="Unassembled WGS sequence"/>
</dbReference>
<name>A0A0R3JZM0_CALMK</name>
<dbReference type="PANTHER" id="PTHR38032">
    <property type="entry name" value="POLYMERASE-RELATED"/>
    <property type="match status" value="1"/>
</dbReference>
<feature type="domain" description="Flagellar Assembly Protein A N-terminal region" evidence="1">
    <location>
        <begin position="105"/>
        <end position="289"/>
    </location>
</feature>
<protein>
    <recommendedName>
        <fullName evidence="1">Flagellar Assembly Protein A N-terminal region domain-containing protein</fullName>
    </recommendedName>
</protein>
<dbReference type="Pfam" id="PF03961">
    <property type="entry name" value="FapA"/>
    <property type="match status" value="1"/>
</dbReference>
<dbReference type="RefSeq" id="WP_057979515.1">
    <property type="nucleotide sequence ID" value="NZ_LKHP01000018.1"/>
</dbReference>
<sequence length="613" mass="68864">MVFTGITREEAIEKANKVINIEDYEHEIKFENSLYIINILGKKTKIGIKNGEIYFEEGDFPAVLIPGKGVEVILNDEKVTKKVEVTNSDKVRIIPLKIEGKRNMNLTISEDRLTATLKVEYEPYLEYEIHDMIPQTQLIVEGKIKNEAYYKFKREEVEEILKKNNICYGIKRDALEEALNGGIFIIAEGRKPSEAIDDKIIYYFGIDKNKAIDENEKVDFFNREVFEYVEVGTILAEKVEGKDGVPGIDVHCKPIKPNKRKILNLNAGVGCQLEGNKVVASISGMPENKSNKICVFDVLSINGNIDIKTGNIKYDGNVVVKGSLTDGFKIESGNTVTIMGDVTNAEICAAGNIIINKNVISSKIKAGSAELNTEKAINYLKDAFEAYSNSINAFSELLKIGKVKPDKNIGQILKLILESKYPLKFNELSNYDYFFTKYIQGELLVAWKNLYAIFMDIRNNELTDFSRITSVLSQTKNTIDSFEISFSPADVYIIYCQNSEIFASHNVEIKGKGCYNTTITAKNDIIFHADGSVFRGGQAVANGNIKLKEVGSHAGVLTVLKTSKRGVIEANIAFQNTVLYFDEMIYKIDYPVKSLRAFYKNGELFVEKLKYEG</sequence>
<dbReference type="EMBL" id="LKHP01000018">
    <property type="protein sequence ID" value="KRQ86002.1"/>
    <property type="molecule type" value="Genomic_DNA"/>
</dbReference>
<evidence type="ECO:0000313" key="3">
    <source>
        <dbReference type="Proteomes" id="UP000052015"/>
    </source>
</evidence>
<keyword evidence="3" id="KW-1185">Reference proteome</keyword>
<dbReference type="STRING" id="908809.ABG79_02230"/>
<dbReference type="InterPro" id="IPR046866">
    <property type="entry name" value="FapA_N"/>
</dbReference>
<organism evidence="2 3">
    <name type="scientific">Caloramator mitchellensis</name>
    <dbReference type="NCBI Taxonomy" id="908809"/>
    <lineage>
        <taxon>Bacteria</taxon>
        <taxon>Bacillati</taxon>
        <taxon>Bacillota</taxon>
        <taxon>Clostridia</taxon>
        <taxon>Eubacteriales</taxon>
        <taxon>Clostridiaceae</taxon>
        <taxon>Caloramator</taxon>
    </lineage>
</organism>
<evidence type="ECO:0000313" key="2">
    <source>
        <dbReference type="EMBL" id="KRQ86002.1"/>
    </source>
</evidence>
<gene>
    <name evidence="2" type="ORF">ABG79_02230</name>
</gene>
<proteinExistence type="predicted"/>
<evidence type="ECO:0000259" key="1">
    <source>
        <dbReference type="Pfam" id="PF20250"/>
    </source>
</evidence>
<dbReference type="AlphaFoldDB" id="A0A0R3JZM0"/>
<dbReference type="Pfam" id="PF20250">
    <property type="entry name" value="FapA_N"/>
    <property type="match status" value="1"/>
</dbReference>